<gene>
    <name evidence="1" type="ORF">HID58_004487</name>
</gene>
<evidence type="ECO:0000313" key="1">
    <source>
        <dbReference type="EMBL" id="KAH0937026.1"/>
    </source>
</evidence>
<reference evidence="1 2" key="1">
    <citation type="submission" date="2021-05" db="EMBL/GenBank/DDBJ databases">
        <title>Genome Assembly of Synthetic Allotetraploid Brassica napus Reveals Homoeologous Exchanges between Subgenomes.</title>
        <authorList>
            <person name="Davis J.T."/>
        </authorList>
    </citation>
    <scope>NUCLEOTIDE SEQUENCE [LARGE SCALE GENOMIC DNA]</scope>
    <source>
        <strain evidence="2">cv. Da-Ae</strain>
        <tissue evidence="1">Seedling</tissue>
    </source>
</reference>
<proteinExistence type="predicted"/>
<evidence type="ECO:0000313" key="2">
    <source>
        <dbReference type="Proteomes" id="UP000824890"/>
    </source>
</evidence>
<dbReference type="Proteomes" id="UP000824890">
    <property type="component" value="Unassembled WGS sequence"/>
</dbReference>
<keyword evidence="2" id="KW-1185">Reference proteome</keyword>
<organism evidence="1 2">
    <name type="scientific">Brassica napus</name>
    <name type="common">Rape</name>
    <dbReference type="NCBI Taxonomy" id="3708"/>
    <lineage>
        <taxon>Eukaryota</taxon>
        <taxon>Viridiplantae</taxon>
        <taxon>Streptophyta</taxon>
        <taxon>Embryophyta</taxon>
        <taxon>Tracheophyta</taxon>
        <taxon>Spermatophyta</taxon>
        <taxon>Magnoliopsida</taxon>
        <taxon>eudicotyledons</taxon>
        <taxon>Gunneridae</taxon>
        <taxon>Pentapetalae</taxon>
        <taxon>rosids</taxon>
        <taxon>malvids</taxon>
        <taxon>Brassicales</taxon>
        <taxon>Brassicaceae</taxon>
        <taxon>Brassiceae</taxon>
        <taxon>Brassica</taxon>
    </lineage>
</organism>
<comment type="caution">
    <text evidence="1">The sequence shown here is derived from an EMBL/GenBank/DDBJ whole genome shotgun (WGS) entry which is preliminary data.</text>
</comment>
<accession>A0ABQ8E8Q7</accession>
<dbReference type="EMBL" id="JAGKQM010000002">
    <property type="protein sequence ID" value="KAH0937026.1"/>
    <property type="molecule type" value="Genomic_DNA"/>
</dbReference>
<protein>
    <submittedName>
        <fullName evidence="1">Uncharacterized protein</fullName>
    </submittedName>
</protein>
<sequence length="194" mass="21673">MELRRARREVHGGESGRMYSGGIFREVEASADPPPPVRASGKRVFFRFVFAGFQLWRAEATKDPRFHLGSRCSLGKRFTRLVLVHGWCGCRHGGFGSRRMRSLWKMMPSGELEEISSFDGSLRCDDSAEKNGLRSLEACRVLSSDERGSLSVFVPVASRWRRLSRDGDDALSAKGADLPTCRASLLDALSMWGE</sequence>
<name>A0ABQ8E8Q7_BRANA</name>